<feature type="chain" id="PRO_5040980100" evidence="4">
    <location>
        <begin position="21"/>
        <end position="403"/>
    </location>
</feature>
<keyword evidence="7" id="KW-1185">Reference proteome</keyword>
<dbReference type="PANTHER" id="PTHR30483">
    <property type="entry name" value="LEUCINE-SPECIFIC-BINDING PROTEIN"/>
    <property type="match status" value="1"/>
</dbReference>
<evidence type="ECO:0000313" key="6">
    <source>
        <dbReference type="EMBL" id="MCK8783155.1"/>
    </source>
</evidence>
<name>A0A9X1Y6K5_9PROT</name>
<dbReference type="Gene3D" id="3.40.50.2300">
    <property type="match status" value="2"/>
</dbReference>
<dbReference type="Proteomes" id="UP001139516">
    <property type="component" value="Unassembled WGS sequence"/>
</dbReference>
<evidence type="ECO:0000256" key="3">
    <source>
        <dbReference type="ARBA" id="ARBA00022970"/>
    </source>
</evidence>
<proteinExistence type="inferred from homology"/>
<dbReference type="EMBL" id="JALPRX010000007">
    <property type="protein sequence ID" value="MCK8783155.1"/>
    <property type="molecule type" value="Genomic_DNA"/>
</dbReference>
<evidence type="ECO:0000259" key="5">
    <source>
        <dbReference type="Pfam" id="PF13458"/>
    </source>
</evidence>
<feature type="signal peptide" evidence="4">
    <location>
        <begin position="1"/>
        <end position="20"/>
    </location>
</feature>
<protein>
    <submittedName>
        <fullName evidence="6">ABC transporter substrate-binding protein</fullName>
    </submittedName>
</protein>
<dbReference type="InterPro" id="IPR028081">
    <property type="entry name" value="Leu-bd"/>
</dbReference>
<evidence type="ECO:0000313" key="7">
    <source>
        <dbReference type="Proteomes" id="UP001139516"/>
    </source>
</evidence>
<dbReference type="RefSeq" id="WP_248665282.1">
    <property type="nucleotide sequence ID" value="NZ_JALPRX010000007.1"/>
</dbReference>
<evidence type="ECO:0000256" key="2">
    <source>
        <dbReference type="ARBA" id="ARBA00022729"/>
    </source>
</evidence>
<feature type="domain" description="Leucine-binding protein" evidence="5">
    <location>
        <begin position="25"/>
        <end position="364"/>
    </location>
</feature>
<dbReference type="Pfam" id="PF13458">
    <property type="entry name" value="Peripla_BP_6"/>
    <property type="match status" value="1"/>
</dbReference>
<comment type="caution">
    <text evidence="6">The sequence shown here is derived from an EMBL/GenBank/DDBJ whole genome shotgun (WGS) entry which is preliminary data.</text>
</comment>
<dbReference type="SUPFAM" id="SSF53822">
    <property type="entry name" value="Periplasmic binding protein-like I"/>
    <property type="match status" value="1"/>
</dbReference>
<keyword evidence="3" id="KW-0029">Amino-acid transport</keyword>
<dbReference type="PANTHER" id="PTHR30483:SF6">
    <property type="entry name" value="PERIPLASMIC BINDING PROTEIN OF ABC TRANSPORTER FOR NATURAL AMINO ACIDS"/>
    <property type="match status" value="1"/>
</dbReference>
<comment type="similarity">
    <text evidence="1">Belongs to the leucine-binding protein family.</text>
</comment>
<gene>
    <name evidence="6" type="ORF">M0638_02020</name>
</gene>
<accession>A0A9X1Y6K5</accession>
<keyword evidence="3" id="KW-0813">Transport</keyword>
<sequence>MKTVLVAAALLALGLTAAHAEVQGPVRVGVLTDMSGPYSDQVGAGSVMAARLAAEDFAAEARGVQVEIVAADHQNKPDVGSAIARRWVDQEGVSAIVDLPNSGVGLAVSNIMRERNRVSLNSSTMSSDLTGPACAPTTVQWVNDTWSQGNAIARGLVRQGDDSWFFLTVDYALGHTLERDTGAMVRQSGGTVAGSVRFPLGSTDFGAHLLRAQSSRAKVVALAMTGTDLINTIKQAGEFGLTRGGRQQLAALFMLITDVHTLGLRTTQGMLLASPFYWDLDERTRAWSRRWSERMGGRMPTMDQAGVYSATLAYLRAVRDAGTVEGEAVVARMRAAPIDDPLFGTVTIRPDGRAVHAMHVFRVKKPEESRGPWDLYERVETIPAEQAFRPLAEGGCPLVQAVR</sequence>
<keyword evidence="2 4" id="KW-0732">Signal</keyword>
<evidence type="ECO:0000256" key="4">
    <source>
        <dbReference type="SAM" id="SignalP"/>
    </source>
</evidence>
<reference evidence="6" key="1">
    <citation type="submission" date="2022-04" db="EMBL/GenBank/DDBJ databases">
        <title>Roseomonas acroporae sp. nov., isolated from coral Acropora digitifera.</title>
        <authorList>
            <person name="Sun H."/>
        </authorList>
    </citation>
    <scope>NUCLEOTIDE SEQUENCE</scope>
    <source>
        <strain evidence="6">NAR14</strain>
    </source>
</reference>
<evidence type="ECO:0000256" key="1">
    <source>
        <dbReference type="ARBA" id="ARBA00010062"/>
    </source>
</evidence>
<dbReference type="GO" id="GO:0006865">
    <property type="term" value="P:amino acid transport"/>
    <property type="evidence" value="ECO:0007669"/>
    <property type="project" value="UniProtKB-KW"/>
</dbReference>
<dbReference type="InterPro" id="IPR051010">
    <property type="entry name" value="BCAA_transport"/>
</dbReference>
<dbReference type="CDD" id="cd06327">
    <property type="entry name" value="PBP1_SBP-like"/>
    <property type="match status" value="1"/>
</dbReference>
<organism evidence="6 7">
    <name type="scientific">Roseomonas acroporae</name>
    <dbReference type="NCBI Taxonomy" id="2937791"/>
    <lineage>
        <taxon>Bacteria</taxon>
        <taxon>Pseudomonadati</taxon>
        <taxon>Pseudomonadota</taxon>
        <taxon>Alphaproteobacteria</taxon>
        <taxon>Acetobacterales</taxon>
        <taxon>Roseomonadaceae</taxon>
        <taxon>Roseomonas</taxon>
    </lineage>
</organism>
<dbReference type="AlphaFoldDB" id="A0A9X1Y6K5"/>
<dbReference type="InterPro" id="IPR028082">
    <property type="entry name" value="Peripla_BP_I"/>
</dbReference>